<dbReference type="InterPro" id="IPR010559">
    <property type="entry name" value="Sig_transdc_His_kin_internal"/>
</dbReference>
<dbReference type="PROSITE" id="PS50109">
    <property type="entry name" value="HIS_KIN"/>
    <property type="match status" value="1"/>
</dbReference>
<dbReference type="EMBL" id="FOGL01000003">
    <property type="protein sequence ID" value="SER33842.1"/>
    <property type="molecule type" value="Genomic_DNA"/>
</dbReference>
<evidence type="ECO:0000259" key="13">
    <source>
        <dbReference type="PROSITE" id="PS50109"/>
    </source>
</evidence>
<keyword evidence="5" id="KW-0597">Phosphoprotein</keyword>
<keyword evidence="6" id="KW-0808">Transferase</keyword>
<evidence type="ECO:0000259" key="14">
    <source>
        <dbReference type="PROSITE" id="PS50885"/>
    </source>
</evidence>
<keyword evidence="8 15" id="KW-0418">Kinase</keyword>
<comment type="subcellular location">
    <subcellularLocation>
        <location evidence="2">Cell membrane</location>
        <topology evidence="2">Multi-pass membrane protein</topology>
    </subcellularLocation>
</comment>
<sequence>MIKIRTKLLIYFVAVLILVIVMFFVREQNAARIIELHNESTEQYLLLNELTSKTDQTFQSLQIYVHEPIKENLIYYQEDKQQLLDLQQEYDQLTSKGIEKKNYLNVLTSFLKYSDQTVRGVDENDVEQYSFSLNEADNTADYIHEKTLELLNEELTSYQQFITLEDKRIAYTKNMGTAVFVSIIIVSVFFAVWFSDGITRTISNLTNAAKEISAGNYQGKDVEVPTKDELSILTETFNEMKRNISESVTEVKEKARLAQLLKEMELRSLQNQINPHFLFNTLNTISKTAYIEGAERTSDLISSISSLLRYNIGNMERDTTIKDEVEIVKEYFFIQESRFGDRVTFRLNVEEGCVNKSIPCLTLQPIVENAFVHGIEGMADGATIELHIYQYDQQVCIDIKDNGAGMDQTAINRIFNSDESDEKIAESRSGHSTGIGLRNVIDRLKLFDKNSEMSIKSERGKGTVVQIRLT</sequence>
<evidence type="ECO:0000313" key="15">
    <source>
        <dbReference type="EMBL" id="SER33842.1"/>
    </source>
</evidence>
<dbReference type="SMART" id="SM00304">
    <property type="entry name" value="HAMP"/>
    <property type="match status" value="1"/>
</dbReference>
<dbReference type="InterPro" id="IPR036890">
    <property type="entry name" value="HATPase_C_sf"/>
</dbReference>
<proteinExistence type="predicted"/>
<keyword evidence="11 12" id="KW-0472">Membrane</keyword>
<keyword evidence="16" id="KW-1185">Reference proteome</keyword>
<evidence type="ECO:0000256" key="4">
    <source>
        <dbReference type="ARBA" id="ARBA00022475"/>
    </source>
</evidence>
<evidence type="ECO:0000256" key="1">
    <source>
        <dbReference type="ARBA" id="ARBA00000085"/>
    </source>
</evidence>
<keyword evidence="10" id="KW-0902">Two-component regulatory system</keyword>
<name>A0A1H9ND32_9BACI</name>
<gene>
    <name evidence="15" type="ORF">SAMN04487944_10382</name>
</gene>
<dbReference type="GO" id="GO:0000155">
    <property type="term" value="F:phosphorelay sensor kinase activity"/>
    <property type="evidence" value="ECO:0007669"/>
    <property type="project" value="InterPro"/>
</dbReference>
<dbReference type="PANTHER" id="PTHR34220:SF7">
    <property type="entry name" value="SENSOR HISTIDINE KINASE YPDA"/>
    <property type="match status" value="1"/>
</dbReference>
<protein>
    <recommendedName>
        <fullName evidence="3">histidine kinase</fullName>
        <ecNumber evidence="3">2.7.13.3</ecNumber>
    </recommendedName>
</protein>
<evidence type="ECO:0000256" key="8">
    <source>
        <dbReference type="ARBA" id="ARBA00022777"/>
    </source>
</evidence>
<dbReference type="Pfam" id="PF02518">
    <property type="entry name" value="HATPase_c"/>
    <property type="match status" value="1"/>
</dbReference>
<dbReference type="GO" id="GO:0005524">
    <property type="term" value="F:ATP binding"/>
    <property type="evidence" value="ECO:0007669"/>
    <property type="project" value="UniProtKB-KW"/>
</dbReference>
<feature type="domain" description="Histidine kinase" evidence="13">
    <location>
        <begin position="363"/>
        <end position="470"/>
    </location>
</feature>
<dbReference type="InterPro" id="IPR050640">
    <property type="entry name" value="Bact_2-comp_sensor_kinase"/>
</dbReference>
<dbReference type="Pfam" id="PF06580">
    <property type="entry name" value="His_kinase"/>
    <property type="match status" value="1"/>
</dbReference>
<dbReference type="AlphaFoldDB" id="A0A1H9ND32"/>
<dbReference type="InterPro" id="IPR003594">
    <property type="entry name" value="HATPase_dom"/>
</dbReference>
<dbReference type="SUPFAM" id="SSF158472">
    <property type="entry name" value="HAMP domain-like"/>
    <property type="match status" value="1"/>
</dbReference>
<dbReference type="EC" id="2.7.13.3" evidence="3"/>
<evidence type="ECO:0000256" key="6">
    <source>
        <dbReference type="ARBA" id="ARBA00022679"/>
    </source>
</evidence>
<dbReference type="CDD" id="cd06225">
    <property type="entry name" value="HAMP"/>
    <property type="match status" value="1"/>
</dbReference>
<evidence type="ECO:0000256" key="3">
    <source>
        <dbReference type="ARBA" id="ARBA00012438"/>
    </source>
</evidence>
<evidence type="ECO:0000313" key="16">
    <source>
        <dbReference type="Proteomes" id="UP000199687"/>
    </source>
</evidence>
<keyword evidence="12" id="KW-0812">Transmembrane</keyword>
<dbReference type="Pfam" id="PF00672">
    <property type="entry name" value="HAMP"/>
    <property type="match status" value="1"/>
</dbReference>
<dbReference type="Gene3D" id="3.30.565.10">
    <property type="entry name" value="Histidine kinase-like ATPase, C-terminal domain"/>
    <property type="match status" value="1"/>
</dbReference>
<accession>A0A1H9ND32</accession>
<evidence type="ECO:0000256" key="5">
    <source>
        <dbReference type="ARBA" id="ARBA00022553"/>
    </source>
</evidence>
<dbReference type="Proteomes" id="UP000199687">
    <property type="component" value="Unassembled WGS sequence"/>
</dbReference>
<organism evidence="15 16">
    <name type="scientific">Gracilibacillus ureilyticus</name>
    <dbReference type="NCBI Taxonomy" id="531814"/>
    <lineage>
        <taxon>Bacteria</taxon>
        <taxon>Bacillati</taxon>
        <taxon>Bacillota</taxon>
        <taxon>Bacilli</taxon>
        <taxon>Bacillales</taxon>
        <taxon>Bacillaceae</taxon>
        <taxon>Gracilibacillus</taxon>
    </lineage>
</organism>
<feature type="transmembrane region" description="Helical" evidence="12">
    <location>
        <begin position="6"/>
        <end position="25"/>
    </location>
</feature>
<dbReference type="STRING" id="531814.SAMN04487944_10382"/>
<dbReference type="Gene3D" id="6.10.340.10">
    <property type="match status" value="1"/>
</dbReference>
<dbReference type="OrthoDB" id="9776552at2"/>
<evidence type="ECO:0000256" key="10">
    <source>
        <dbReference type="ARBA" id="ARBA00023012"/>
    </source>
</evidence>
<reference evidence="15 16" key="1">
    <citation type="submission" date="2016-10" db="EMBL/GenBank/DDBJ databases">
        <authorList>
            <person name="de Groot N.N."/>
        </authorList>
    </citation>
    <scope>NUCLEOTIDE SEQUENCE [LARGE SCALE GENOMIC DNA]</scope>
    <source>
        <strain evidence="15 16">CGMCC 1.7727</strain>
    </source>
</reference>
<keyword evidence="12" id="KW-1133">Transmembrane helix</keyword>
<keyword evidence="9" id="KW-0067">ATP-binding</keyword>
<dbReference type="PROSITE" id="PS50885">
    <property type="entry name" value="HAMP"/>
    <property type="match status" value="1"/>
</dbReference>
<feature type="transmembrane region" description="Helical" evidence="12">
    <location>
        <begin position="175"/>
        <end position="194"/>
    </location>
</feature>
<feature type="domain" description="HAMP" evidence="14">
    <location>
        <begin position="196"/>
        <end position="249"/>
    </location>
</feature>
<dbReference type="SUPFAM" id="SSF55874">
    <property type="entry name" value="ATPase domain of HSP90 chaperone/DNA topoisomerase II/histidine kinase"/>
    <property type="match status" value="1"/>
</dbReference>
<dbReference type="RefSeq" id="WP_089739565.1">
    <property type="nucleotide sequence ID" value="NZ_FOGL01000003.1"/>
</dbReference>
<dbReference type="InterPro" id="IPR005467">
    <property type="entry name" value="His_kinase_dom"/>
</dbReference>
<dbReference type="PANTHER" id="PTHR34220">
    <property type="entry name" value="SENSOR HISTIDINE KINASE YPDA"/>
    <property type="match status" value="1"/>
</dbReference>
<keyword evidence="7" id="KW-0547">Nucleotide-binding</keyword>
<evidence type="ECO:0000256" key="12">
    <source>
        <dbReference type="SAM" id="Phobius"/>
    </source>
</evidence>
<dbReference type="InterPro" id="IPR003660">
    <property type="entry name" value="HAMP_dom"/>
</dbReference>
<keyword evidence="4" id="KW-1003">Cell membrane</keyword>
<evidence type="ECO:0000256" key="2">
    <source>
        <dbReference type="ARBA" id="ARBA00004651"/>
    </source>
</evidence>
<evidence type="ECO:0000256" key="7">
    <source>
        <dbReference type="ARBA" id="ARBA00022741"/>
    </source>
</evidence>
<dbReference type="GO" id="GO:0005886">
    <property type="term" value="C:plasma membrane"/>
    <property type="evidence" value="ECO:0007669"/>
    <property type="project" value="UniProtKB-SubCell"/>
</dbReference>
<comment type="catalytic activity">
    <reaction evidence="1">
        <text>ATP + protein L-histidine = ADP + protein N-phospho-L-histidine.</text>
        <dbReference type="EC" id="2.7.13.3"/>
    </reaction>
</comment>
<evidence type="ECO:0000256" key="9">
    <source>
        <dbReference type="ARBA" id="ARBA00022840"/>
    </source>
</evidence>
<evidence type="ECO:0000256" key="11">
    <source>
        <dbReference type="ARBA" id="ARBA00023136"/>
    </source>
</evidence>